<dbReference type="AlphaFoldDB" id="A0A1H6R0H3"/>
<evidence type="ECO:0000259" key="8">
    <source>
        <dbReference type="Pfam" id="PF01545"/>
    </source>
</evidence>
<dbReference type="GO" id="GO:0015093">
    <property type="term" value="F:ferrous iron transmembrane transporter activity"/>
    <property type="evidence" value="ECO:0007669"/>
    <property type="project" value="TreeGrafter"/>
</dbReference>
<dbReference type="PANTHER" id="PTHR43840">
    <property type="entry name" value="MITOCHONDRIAL METAL TRANSPORTER 1-RELATED"/>
    <property type="match status" value="1"/>
</dbReference>
<dbReference type="GO" id="GO:0015341">
    <property type="term" value="F:zinc efflux antiporter activity"/>
    <property type="evidence" value="ECO:0007669"/>
    <property type="project" value="TreeGrafter"/>
</dbReference>
<feature type="transmembrane region" description="Helical" evidence="7">
    <location>
        <begin position="20"/>
        <end position="40"/>
    </location>
</feature>
<dbReference type="GO" id="GO:0006882">
    <property type="term" value="P:intracellular zinc ion homeostasis"/>
    <property type="evidence" value="ECO:0007669"/>
    <property type="project" value="TreeGrafter"/>
</dbReference>
<comment type="subcellular location">
    <subcellularLocation>
        <location evidence="1">Membrane</location>
        <topology evidence="1">Multi-pass membrane protein</topology>
    </subcellularLocation>
</comment>
<dbReference type="EMBL" id="FNXY01000001">
    <property type="protein sequence ID" value="SEI45055.1"/>
    <property type="molecule type" value="Genomic_DNA"/>
</dbReference>
<keyword evidence="6 7" id="KW-0472">Membrane</keyword>
<dbReference type="Proteomes" id="UP000199532">
    <property type="component" value="Unassembled WGS sequence"/>
</dbReference>
<evidence type="ECO:0000256" key="1">
    <source>
        <dbReference type="ARBA" id="ARBA00004141"/>
    </source>
</evidence>
<comment type="similarity">
    <text evidence="2">Belongs to the cation diffusion facilitator (CDF) transporter (TC 2.A.4) family.</text>
</comment>
<evidence type="ECO:0000313" key="10">
    <source>
        <dbReference type="Proteomes" id="UP000199532"/>
    </source>
</evidence>
<reference evidence="9 10" key="1">
    <citation type="submission" date="2016-10" db="EMBL/GenBank/DDBJ databases">
        <authorList>
            <person name="de Groot N.N."/>
        </authorList>
    </citation>
    <scope>NUCLEOTIDE SEQUENCE [LARGE SCALE GENOMIC DNA]</scope>
    <source>
        <strain evidence="9 10">DSM 19938</strain>
    </source>
</reference>
<gene>
    <name evidence="9" type="ORF">SAMN04487995_0830</name>
</gene>
<dbReference type="GO" id="GO:0015086">
    <property type="term" value="F:cadmium ion transmembrane transporter activity"/>
    <property type="evidence" value="ECO:0007669"/>
    <property type="project" value="TreeGrafter"/>
</dbReference>
<keyword evidence="3" id="KW-0813">Transport</keyword>
<feature type="transmembrane region" description="Helical" evidence="7">
    <location>
        <begin position="163"/>
        <end position="182"/>
    </location>
</feature>
<evidence type="ECO:0000256" key="5">
    <source>
        <dbReference type="ARBA" id="ARBA00022989"/>
    </source>
</evidence>
<proteinExistence type="inferred from homology"/>
<dbReference type="InterPro" id="IPR058533">
    <property type="entry name" value="Cation_efflux_TM"/>
</dbReference>
<evidence type="ECO:0000256" key="2">
    <source>
        <dbReference type="ARBA" id="ARBA00008114"/>
    </source>
</evidence>
<dbReference type="Gene3D" id="1.20.1510.10">
    <property type="entry name" value="Cation efflux protein transmembrane domain"/>
    <property type="match status" value="1"/>
</dbReference>
<dbReference type="STRING" id="408657.SAMN04487995_0830"/>
<feature type="transmembrane region" description="Helical" evidence="7">
    <location>
        <begin position="122"/>
        <end position="142"/>
    </location>
</feature>
<keyword evidence="4 7" id="KW-0812">Transmembrane</keyword>
<evidence type="ECO:0000256" key="6">
    <source>
        <dbReference type="ARBA" id="ARBA00023136"/>
    </source>
</evidence>
<dbReference type="SUPFAM" id="SSF161111">
    <property type="entry name" value="Cation efflux protein transmembrane domain-like"/>
    <property type="match status" value="1"/>
</dbReference>
<dbReference type="InterPro" id="IPR050291">
    <property type="entry name" value="CDF_Transporter"/>
</dbReference>
<feature type="domain" description="Cation efflux protein transmembrane" evidence="8">
    <location>
        <begin position="21"/>
        <end position="221"/>
    </location>
</feature>
<dbReference type="NCBIfam" id="TIGR01297">
    <property type="entry name" value="CDF"/>
    <property type="match status" value="1"/>
</dbReference>
<name>A0A1H6R0H3_9BACT</name>
<feature type="transmembrane region" description="Helical" evidence="7">
    <location>
        <begin position="188"/>
        <end position="208"/>
    </location>
</feature>
<dbReference type="PANTHER" id="PTHR43840:SF15">
    <property type="entry name" value="MITOCHONDRIAL METAL TRANSPORTER 1-RELATED"/>
    <property type="match status" value="1"/>
</dbReference>
<feature type="transmembrane region" description="Helical" evidence="7">
    <location>
        <begin position="46"/>
        <end position="67"/>
    </location>
</feature>
<evidence type="ECO:0000256" key="4">
    <source>
        <dbReference type="ARBA" id="ARBA00022692"/>
    </source>
</evidence>
<organism evidence="9 10">
    <name type="scientific">Dyadobacter koreensis</name>
    <dbReference type="NCBI Taxonomy" id="408657"/>
    <lineage>
        <taxon>Bacteria</taxon>
        <taxon>Pseudomonadati</taxon>
        <taxon>Bacteroidota</taxon>
        <taxon>Cytophagia</taxon>
        <taxon>Cytophagales</taxon>
        <taxon>Spirosomataceae</taxon>
        <taxon>Dyadobacter</taxon>
    </lineage>
</organism>
<dbReference type="InterPro" id="IPR027469">
    <property type="entry name" value="Cation_efflux_TMD_sf"/>
</dbReference>
<sequence length="311" mass="35593">MSFLHSMNARQKRIQERKLIKISIATGSLLTIWAIAVGILGDSKSIIFDALFSMVGISLSGVSLLVNNFIRKPDDDNLPFGRSQFEPFAITVQSSVIIFLCLYSLATSVIDIMNGGKTVEFGIALPYLVFSIIGCFILWLFFRKKALELKSEYVRIESTEWQLDALLSLGVLCGLSLSYFFTNTRFAYIIPYLDPVMVVIISLVFLRIPTRTFWKNIRELLQFAPDDEVEEKIHEASDQIAEKYNFLDSLVRVAKTGSSYTIEIDFLLPKSLSDMNVTDLDMIRQELYDEIKGDYKMWLTISFTTERKWMI</sequence>
<evidence type="ECO:0000256" key="7">
    <source>
        <dbReference type="SAM" id="Phobius"/>
    </source>
</evidence>
<keyword evidence="10" id="KW-1185">Reference proteome</keyword>
<evidence type="ECO:0000313" key="9">
    <source>
        <dbReference type="EMBL" id="SEI45055.1"/>
    </source>
</evidence>
<dbReference type="GO" id="GO:0005886">
    <property type="term" value="C:plasma membrane"/>
    <property type="evidence" value="ECO:0007669"/>
    <property type="project" value="TreeGrafter"/>
</dbReference>
<dbReference type="Pfam" id="PF01545">
    <property type="entry name" value="Cation_efflux"/>
    <property type="match status" value="1"/>
</dbReference>
<protein>
    <submittedName>
        <fullName evidence="9">Cation diffusion facilitator family transporter</fullName>
    </submittedName>
</protein>
<keyword evidence="5 7" id="KW-1133">Transmembrane helix</keyword>
<evidence type="ECO:0000256" key="3">
    <source>
        <dbReference type="ARBA" id="ARBA00022448"/>
    </source>
</evidence>
<dbReference type="InterPro" id="IPR002524">
    <property type="entry name" value="Cation_efflux"/>
</dbReference>
<accession>A0A1H6R0H3</accession>
<feature type="transmembrane region" description="Helical" evidence="7">
    <location>
        <begin position="88"/>
        <end position="110"/>
    </location>
</feature>